<dbReference type="EMBL" id="CP158373">
    <property type="protein sequence ID" value="XBY65300.1"/>
    <property type="molecule type" value="Genomic_DNA"/>
</dbReference>
<protein>
    <recommendedName>
        <fullName evidence="3">Secreted protein</fullName>
    </recommendedName>
</protein>
<reference evidence="2" key="1">
    <citation type="submission" date="2023-08" db="EMBL/GenBank/DDBJ databases">
        <title>Increased levels of nutrients transform a symbiont into a lethal pathobiont.</title>
        <authorList>
            <person name="Lachnit T."/>
            <person name="Ulrich L."/>
            <person name="Willmer F.M."/>
            <person name="Hasenbein T."/>
            <person name="Steiner L.X."/>
            <person name="Wolters M."/>
            <person name="Herbst E.M."/>
            <person name="Deines P."/>
        </authorList>
    </citation>
    <scope>NUCLEOTIDE SEQUENCE</scope>
    <source>
        <strain evidence="2">T3</strain>
    </source>
</reference>
<name>A0AAU7Y6G3_9PSED</name>
<evidence type="ECO:0008006" key="3">
    <source>
        <dbReference type="Google" id="ProtNLM"/>
    </source>
</evidence>
<gene>
    <name evidence="2" type="ORF">ABS648_05885</name>
</gene>
<dbReference type="RefSeq" id="WP_350447847.1">
    <property type="nucleotide sequence ID" value="NZ_CP158373.1"/>
</dbReference>
<evidence type="ECO:0000313" key="2">
    <source>
        <dbReference type="EMBL" id="XBY65300.1"/>
    </source>
</evidence>
<proteinExistence type="predicted"/>
<accession>A0AAU7Y6G3</accession>
<organism evidence="2">
    <name type="scientific">Pseudomonas solani</name>
    <dbReference type="NCBI Taxonomy" id="2731552"/>
    <lineage>
        <taxon>Bacteria</taxon>
        <taxon>Pseudomonadati</taxon>
        <taxon>Pseudomonadota</taxon>
        <taxon>Gammaproteobacteria</taxon>
        <taxon>Pseudomonadales</taxon>
        <taxon>Pseudomonadaceae</taxon>
        <taxon>Pseudomonas</taxon>
    </lineage>
</organism>
<dbReference type="AlphaFoldDB" id="A0AAU7Y6G3"/>
<sequence>MDFKLLITLPALLGLASALAAQERQRLETVALDATTAFELSLPACTQAPCPFELRLLRGGQPVGAPAALAWPATAAPAQPVEPDPLYGTGTPLASASAQPGVWITGEEEGQVSASARPLPLADGAPTLLVTQMAGFEHPKRRHALYLATAQGPRLAWSHDEAPGPNQSWVLAATGENPVLLVRYHALEDNAPDRLETRNLKWNGEHSALAEAATPPPASLLAVIAERHASVTAAHASRTRQPECLGSYAVIDTGTPGANRYALMQVAESASQAQAETTRLRHCAETLRPQSVPLAPLLNTPAPTP</sequence>
<keyword evidence="1" id="KW-0732">Signal</keyword>
<feature type="chain" id="PRO_5043761845" description="Secreted protein" evidence="1">
    <location>
        <begin position="21"/>
        <end position="305"/>
    </location>
</feature>
<feature type="signal peptide" evidence="1">
    <location>
        <begin position="1"/>
        <end position="20"/>
    </location>
</feature>
<evidence type="ECO:0000256" key="1">
    <source>
        <dbReference type="SAM" id="SignalP"/>
    </source>
</evidence>